<feature type="region of interest" description="Disordered" evidence="1">
    <location>
        <begin position="27"/>
        <end position="56"/>
    </location>
</feature>
<dbReference type="Gene3D" id="2.40.10.310">
    <property type="match status" value="1"/>
</dbReference>
<dbReference type="AlphaFoldDB" id="A0A8T5GFW9"/>
<gene>
    <name evidence="2" type="ORF">HON47_04885</name>
</gene>
<dbReference type="Proteomes" id="UP000722459">
    <property type="component" value="Unassembled WGS sequence"/>
</dbReference>
<keyword evidence="2" id="KW-0687">Ribonucleoprotein</keyword>
<dbReference type="Pfam" id="PF01201">
    <property type="entry name" value="Ribosomal_S8e"/>
    <property type="match status" value="1"/>
</dbReference>
<evidence type="ECO:0000313" key="3">
    <source>
        <dbReference type="Proteomes" id="UP000722459"/>
    </source>
</evidence>
<comment type="caution">
    <text evidence="2">The sequence shown here is derived from an EMBL/GenBank/DDBJ whole genome shotgun (WGS) entry which is preliminary data.</text>
</comment>
<feature type="compositionally biased region" description="Basic and acidic residues" evidence="1">
    <location>
        <begin position="1"/>
        <end position="12"/>
    </location>
</feature>
<feature type="region of interest" description="Disordered" evidence="1">
    <location>
        <begin position="1"/>
        <end position="20"/>
    </location>
</feature>
<keyword evidence="2" id="KW-0689">Ribosomal protein</keyword>
<accession>A0A8T5GFW9</accession>
<name>A0A8T5GFW9_9ARCH</name>
<sequence length="132" mass="14418">MVEWHTKSDKMKSGGKRKTLRRCTKKKAWMGGSAANTKTHTGNEDKREVNEGRGKTAKVRATSIKFANIYNNGKTVKAEIIGVSENNSNRLFARSNTSTKGALLNVKLDGKETTVKVTNRPGQDGVINAILA</sequence>
<dbReference type="GO" id="GO:0005840">
    <property type="term" value="C:ribosome"/>
    <property type="evidence" value="ECO:0007669"/>
    <property type="project" value="UniProtKB-KW"/>
</dbReference>
<feature type="compositionally biased region" description="Basic and acidic residues" evidence="1">
    <location>
        <begin position="41"/>
        <end position="54"/>
    </location>
</feature>
<evidence type="ECO:0000313" key="2">
    <source>
        <dbReference type="EMBL" id="MBT4870885.1"/>
    </source>
</evidence>
<reference evidence="2" key="1">
    <citation type="journal article" date="2021" name="ISME J.">
        <title>Mercury methylation by metabolically versatile and cosmopolitan marine bacteria.</title>
        <authorList>
            <person name="Lin H."/>
            <person name="Ascher D.B."/>
            <person name="Myung Y."/>
            <person name="Lamborg C.H."/>
            <person name="Hallam S.J."/>
            <person name="Gionfriddo C.M."/>
            <person name="Holt K.E."/>
            <person name="Moreau J.W."/>
        </authorList>
    </citation>
    <scope>NUCLEOTIDE SEQUENCE</scope>
    <source>
        <strain evidence="2">SI075_bin30</strain>
    </source>
</reference>
<evidence type="ECO:0000256" key="1">
    <source>
        <dbReference type="SAM" id="MobiDB-lite"/>
    </source>
</evidence>
<proteinExistence type="predicted"/>
<dbReference type="InterPro" id="IPR022309">
    <property type="entry name" value="Ribosomal_Se8/biogenesis_NSA2"/>
</dbReference>
<organism evidence="2 3">
    <name type="scientific">Candidatus Iainarchaeum sp</name>
    <dbReference type="NCBI Taxonomy" id="3101447"/>
    <lineage>
        <taxon>Archaea</taxon>
        <taxon>Candidatus Iainarchaeota</taxon>
        <taxon>Candidatus Iainarchaeia</taxon>
        <taxon>Candidatus Iainarchaeales</taxon>
        <taxon>Candidatus Iainarchaeaceae</taxon>
        <taxon>Candidatus Iainarchaeum</taxon>
    </lineage>
</organism>
<dbReference type="EMBL" id="JABJNZ010000062">
    <property type="protein sequence ID" value="MBT4870885.1"/>
    <property type="molecule type" value="Genomic_DNA"/>
</dbReference>
<protein>
    <submittedName>
        <fullName evidence="2">30S ribosomal protein S8e</fullName>
    </submittedName>
</protein>